<dbReference type="InterPro" id="IPR018714">
    <property type="entry name" value="DUF2237"/>
</dbReference>
<dbReference type="Proteomes" id="UP001497416">
    <property type="component" value="Unassembled WGS sequence"/>
</dbReference>
<evidence type="ECO:0008006" key="3">
    <source>
        <dbReference type="Google" id="ProtNLM"/>
    </source>
</evidence>
<dbReference type="Gene3D" id="3.30.56.110">
    <property type="entry name" value="Protein of unknown function DUF2237"/>
    <property type="match status" value="1"/>
</dbReference>
<comment type="caution">
    <text evidence="1">The sequence shown here is derived from an EMBL/GenBank/DDBJ whole genome shotgun (WGS) entry which is preliminary data.</text>
</comment>
<evidence type="ECO:0000313" key="1">
    <source>
        <dbReference type="EMBL" id="CAL2089709.1"/>
    </source>
</evidence>
<keyword evidence="2" id="KW-1185">Reference proteome</keyword>
<evidence type="ECO:0000313" key="2">
    <source>
        <dbReference type="Proteomes" id="UP001497416"/>
    </source>
</evidence>
<organism evidence="1 2">
    <name type="scientific">Tenacibaculum platacis</name>
    <dbReference type="NCBI Taxonomy" id="3137852"/>
    <lineage>
        <taxon>Bacteria</taxon>
        <taxon>Pseudomonadati</taxon>
        <taxon>Bacteroidota</taxon>
        <taxon>Flavobacteriia</taxon>
        <taxon>Flavobacteriales</taxon>
        <taxon>Flavobacteriaceae</taxon>
        <taxon>Tenacibaculum</taxon>
    </lineage>
</organism>
<name>A0ABM9P382_9FLAO</name>
<dbReference type="RefSeq" id="WP_348712786.1">
    <property type="nucleotide sequence ID" value="NZ_CAXIXY010000005.1"/>
</dbReference>
<dbReference type="Pfam" id="PF09996">
    <property type="entry name" value="DUF2237"/>
    <property type="match status" value="1"/>
</dbReference>
<dbReference type="PANTHER" id="PTHR37466">
    <property type="entry name" value="SLR1628 PROTEIN"/>
    <property type="match status" value="1"/>
</dbReference>
<accession>A0ABM9P382</accession>
<dbReference type="PANTHER" id="PTHR37466:SF1">
    <property type="entry name" value="SLR1628 PROTEIN"/>
    <property type="match status" value="1"/>
</dbReference>
<gene>
    <name evidence="1" type="ORF">T190607A01A_30376</name>
</gene>
<proteinExistence type="predicted"/>
<sequence>MELNVLGEPLQSCCTEPATGYFRDGYCRTASHDYGTHIVCAVMTDEFLEFTRKRGNDLSTPIPHWKFPGLKAGSKWCLCISRWLEAEKQGKAPKVILEATDKKALQYTSLEKLKSYEFIPKE</sequence>
<reference evidence="1 2" key="1">
    <citation type="submission" date="2024-05" db="EMBL/GenBank/DDBJ databases">
        <authorList>
            <person name="Duchaud E."/>
        </authorList>
    </citation>
    <scope>NUCLEOTIDE SEQUENCE [LARGE SCALE GENOMIC DNA]</scope>
    <source>
        <strain evidence="1">Ena-SAMPLE-TAB-13-05-2024-13:56:06:370-140302</strain>
    </source>
</reference>
<protein>
    <recommendedName>
        <fullName evidence="3">DUF2237 domain-containing protein</fullName>
    </recommendedName>
</protein>
<dbReference type="EMBL" id="CAXIXY010000005">
    <property type="protein sequence ID" value="CAL2089709.1"/>
    <property type="molecule type" value="Genomic_DNA"/>
</dbReference>